<dbReference type="Gene3D" id="2.20.200.10">
    <property type="entry name" value="Outer membrane efflux proteins (OEP)"/>
    <property type="match status" value="1"/>
</dbReference>
<dbReference type="AlphaFoldDB" id="A0A845I333"/>
<dbReference type="Gene3D" id="1.20.1600.10">
    <property type="entry name" value="Outer membrane efflux proteins (OEP)"/>
    <property type="match status" value="1"/>
</dbReference>
<dbReference type="GO" id="GO:0015562">
    <property type="term" value="F:efflux transmembrane transporter activity"/>
    <property type="evidence" value="ECO:0007669"/>
    <property type="project" value="InterPro"/>
</dbReference>
<keyword evidence="2" id="KW-1134">Transmembrane beta strand</keyword>
<evidence type="ECO:0000313" key="4">
    <source>
        <dbReference type="Proteomes" id="UP000444316"/>
    </source>
</evidence>
<dbReference type="InterPro" id="IPR010131">
    <property type="entry name" value="MdtP/NodT-like"/>
</dbReference>
<keyword evidence="2" id="KW-0472">Membrane</keyword>
<dbReference type="PANTHER" id="PTHR30203:SF33">
    <property type="entry name" value="BLR4455 PROTEIN"/>
    <property type="match status" value="1"/>
</dbReference>
<dbReference type="PROSITE" id="PS51257">
    <property type="entry name" value="PROKAR_LIPOPROTEIN"/>
    <property type="match status" value="1"/>
</dbReference>
<dbReference type="GO" id="GO:0005886">
    <property type="term" value="C:plasma membrane"/>
    <property type="evidence" value="ECO:0007669"/>
    <property type="project" value="UniProtKB-SubCell"/>
</dbReference>
<keyword evidence="4" id="KW-1185">Reference proteome</keyword>
<keyword evidence="2" id="KW-0812">Transmembrane</keyword>
<organism evidence="3 4">
    <name type="scientific">Duganella fentianensis</name>
    <dbReference type="NCBI Taxonomy" id="2692177"/>
    <lineage>
        <taxon>Bacteria</taxon>
        <taxon>Pseudomonadati</taxon>
        <taxon>Pseudomonadota</taxon>
        <taxon>Betaproteobacteria</taxon>
        <taxon>Burkholderiales</taxon>
        <taxon>Oxalobacteraceae</taxon>
        <taxon>Telluria group</taxon>
        <taxon>Duganella</taxon>
    </lineage>
</organism>
<dbReference type="RefSeq" id="WP_161037060.1">
    <property type="nucleotide sequence ID" value="NZ_WWCL01000008.1"/>
</dbReference>
<dbReference type="NCBIfam" id="TIGR01845">
    <property type="entry name" value="outer_NodT"/>
    <property type="match status" value="1"/>
</dbReference>
<dbReference type="PANTHER" id="PTHR30203">
    <property type="entry name" value="OUTER MEMBRANE CATION EFFLUX PROTEIN"/>
    <property type="match status" value="1"/>
</dbReference>
<evidence type="ECO:0000256" key="2">
    <source>
        <dbReference type="RuleBase" id="RU362097"/>
    </source>
</evidence>
<proteinExistence type="inferred from homology"/>
<sequence>MINRPYTITGMLLVASLSGGCAVGPDFVRPSTAVMSSFVTAQKNGDSRQTQINGDFEQNLHEGNAVPTEWWTLFGSSALNELVAAAQTKNPDLQAAEAALRVAQENAAAQRGSYLPAVDLHVTPVRQSVARNLASPLSSNASLYTLHTAQLSISYAPDIFGATRRQVEATDAEKEVVRFQYEAARLTLTANLVVAAINAAALQAQLDSTIALVHDARQQLAAVQRQYELGQLGAAEVAAQETALAQTEATLPPLEKQIAQQHHLLAVLAGRFPSDTSLQHLTFDSLRLVKDLPLSVPAHLVEQRPDIRAAEAQLHAASAQIGIAKAARLPNISLTAALGSSALTPSTLFKSGTGFWSIGADLVQPLYKGGTLMHQQRAAEAAYDQAAAQYQGVVLTAFQNVADTLCALEADAKAARIASAAERAAKKSLMISRRQWELGMVAYPAVLIAQQAYHQAAITLIQTQAARYADTVALFQALGGGQLLATQ</sequence>
<dbReference type="InterPro" id="IPR003423">
    <property type="entry name" value="OMP_efflux"/>
</dbReference>
<comment type="similarity">
    <text evidence="1 2">Belongs to the outer membrane factor (OMF) (TC 1.B.17) family.</text>
</comment>
<keyword evidence="2" id="KW-0564">Palmitate</keyword>
<dbReference type="Pfam" id="PF02321">
    <property type="entry name" value="OEP"/>
    <property type="match status" value="2"/>
</dbReference>
<comment type="subcellular location">
    <subcellularLocation>
        <location evidence="2">Cell membrane</location>
        <topology evidence="2">Lipid-anchor</topology>
    </subcellularLocation>
</comment>
<gene>
    <name evidence="3" type="ORF">GTP23_21815</name>
</gene>
<comment type="caution">
    <text evidence="3">The sequence shown here is derived from an EMBL/GenBank/DDBJ whole genome shotgun (WGS) entry which is preliminary data.</text>
</comment>
<evidence type="ECO:0000313" key="3">
    <source>
        <dbReference type="EMBL" id="MYN47679.1"/>
    </source>
</evidence>
<dbReference type="SUPFAM" id="SSF56954">
    <property type="entry name" value="Outer membrane efflux proteins (OEP)"/>
    <property type="match status" value="1"/>
</dbReference>
<keyword evidence="2" id="KW-0449">Lipoprotein</keyword>
<name>A0A845I333_9BURK</name>
<protein>
    <submittedName>
        <fullName evidence="3">Efflux transporter outer membrane subunit</fullName>
    </submittedName>
</protein>
<dbReference type="Proteomes" id="UP000444316">
    <property type="component" value="Unassembled WGS sequence"/>
</dbReference>
<reference evidence="3" key="1">
    <citation type="submission" date="2019-12" db="EMBL/GenBank/DDBJ databases">
        <title>Novel species isolated from a subtropical stream in China.</title>
        <authorList>
            <person name="Lu H."/>
        </authorList>
    </citation>
    <scope>NUCLEOTIDE SEQUENCE [LARGE SCALE GENOMIC DNA]</scope>
    <source>
        <strain evidence="3">FT93W</strain>
    </source>
</reference>
<evidence type="ECO:0000256" key="1">
    <source>
        <dbReference type="ARBA" id="ARBA00007613"/>
    </source>
</evidence>
<dbReference type="EMBL" id="WWCL01000008">
    <property type="protein sequence ID" value="MYN47679.1"/>
    <property type="molecule type" value="Genomic_DNA"/>
</dbReference>
<accession>A0A845I333</accession>